<dbReference type="InterPro" id="IPR009081">
    <property type="entry name" value="PP-bd_ACP"/>
</dbReference>
<keyword evidence="1" id="KW-0596">Phosphopantetheine</keyword>
<dbReference type="Pfam" id="PF00550">
    <property type="entry name" value="PP-binding"/>
    <property type="match status" value="1"/>
</dbReference>
<evidence type="ECO:0000256" key="2">
    <source>
        <dbReference type="ARBA" id="ARBA00022553"/>
    </source>
</evidence>
<dbReference type="InterPro" id="IPR036736">
    <property type="entry name" value="ACP-like_sf"/>
</dbReference>
<dbReference type="SUPFAM" id="SSF47336">
    <property type="entry name" value="ACP-like"/>
    <property type="match status" value="1"/>
</dbReference>
<name>W8QLC0_9ACTN</name>
<reference evidence="4" key="1">
    <citation type="submission" date="2014-02" db="EMBL/GenBank/DDBJ databases">
        <authorList>
            <person name="Yan X."/>
            <person name="Probst K."/>
            <person name="Linnenbrink A."/>
            <person name="Arnold M."/>
            <person name="Paululat T."/>
            <person name="Zeeck A."/>
            <person name="Bechthold A."/>
        </authorList>
    </citation>
    <scope>NUCLEOTIDE SEQUENCE</scope>
    <source>
        <strain evidence="4">Goe C4/4</strain>
    </source>
</reference>
<dbReference type="GO" id="GO:0031177">
    <property type="term" value="F:phosphopantetheine binding"/>
    <property type="evidence" value="ECO:0007669"/>
    <property type="project" value="InterPro"/>
</dbReference>
<accession>W8QLC0</accession>
<dbReference type="InterPro" id="IPR020806">
    <property type="entry name" value="PKS_PP-bd"/>
</dbReference>
<dbReference type="GO" id="GO:0017000">
    <property type="term" value="P:antibiotic biosynthetic process"/>
    <property type="evidence" value="ECO:0007669"/>
    <property type="project" value="UniProtKB-ARBA"/>
</dbReference>
<gene>
    <name evidence="4" type="primary">msnK3</name>
</gene>
<organism evidence="4">
    <name type="scientific">Streptomyces bottropensis</name>
    <dbReference type="NCBI Taxonomy" id="42235"/>
    <lineage>
        <taxon>Bacteria</taxon>
        <taxon>Bacillati</taxon>
        <taxon>Actinomycetota</taxon>
        <taxon>Actinomycetes</taxon>
        <taxon>Kitasatosporales</taxon>
        <taxon>Streptomycetaceae</taxon>
        <taxon>Streptomyces</taxon>
    </lineage>
</organism>
<evidence type="ECO:0000256" key="1">
    <source>
        <dbReference type="ARBA" id="ARBA00022450"/>
    </source>
</evidence>
<dbReference type="PROSITE" id="PS00012">
    <property type="entry name" value="PHOSPHOPANTETHEINE"/>
    <property type="match status" value="1"/>
</dbReference>
<sequence>MGKQVFNIDDLKRIILEGAGEPEGPGVEATTVDLEFQELGYDSLAVLETCTRIEREFGVSLDEEVLGQARTPRVLVDIVNRHLSIGESGMSEPGVHHG</sequence>
<dbReference type="EMBL" id="KJ437437">
    <property type="protein sequence ID" value="AHL46697.1"/>
    <property type="molecule type" value="Genomic_DNA"/>
</dbReference>
<feature type="domain" description="Carrier" evidence="3">
    <location>
        <begin position="5"/>
        <end position="83"/>
    </location>
</feature>
<dbReference type="SMART" id="SM00823">
    <property type="entry name" value="PKS_PP"/>
    <property type="match status" value="1"/>
</dbReference>
<evidence type="ECO:0000259" key="3">
    <source>
        <dbReference type="PROSITE" id="PS50075"/>
    </source>
</evidence>
<evidence type="ECO:0000313" key="4">
    <source>
        <dbReference type="EMBL" id="AHL46697.1"/>
    </source>
</evidence>
<dbReference type="InterPro" id="IPR006162">
    <property type="entry name" value="Ppantetheine_attach_site"/>
</dbReference>
<dbReference type="Gene3D" id="1.10.1200.10">
    <property type="entry name" value="ACP-like"/>
    <property type="match status" value="1"/>
</dbReference>
<protein>
    <submittedName>
        <fullName evidence="4">Acyl carrier protein</fullName>
    </submittedName>
</protein>
<keyword evidence="2" id="KW-0597">Phosphoprotein</keyword>
<dbReference type="PROSITE" id="PS50075">
    <property type="entry name" value="CARRIER"/>
    <property type="match status" value="1"/>
</dbReference>
<proteinExistence type="predicted"/>
<dbReference type="AlphaFoldDB" id="W8QLC0"/>